<gene>
    <name evidence="1" type="ORF">Back11_40590</name>
</gene>
<evidence type="ECO:0000313" key="2">
    <source>
        <dbReference type="Proteomes" id="UP000275368"/>
    </source>
</evidence>
<keyword evidence="2" id="KW-1185">Reference proteome</keyword>
<dbReference type="Proteomes" id="UP000275368">
    <property type="component" value="Chromosome"/>
</dbReference>
<dbReference type="KEGG" id="pbk:Back11_40590"/>
<organism evidence="1 2">
    <name type="scientific">Paenibacillus baekrokdamisoli</name>
    <dbReference type="NCBI Taxonomy" id="1712516"/>
    <lineage>
        <taxon>Bacteria</taxon>
        <taxon>Bacillati</taxon>
        <taxon>Bacillota</taxon>
        <taxon>Bacilli</taxon>
        <taxon>Bacillales</taxon>
        <taxon>Paenibacillaceae</taxon>
        <taxon>Paenibacillus</taxon>
    </lineage>
</organism>
<dbReference type="AlphaFoldDB" id="A0A3G9JIA7"/>
<evidence type="ECO:0000313" key="1">
    <source>
        <dbReference type="EMBL" id="BBH22714.1"/>
    </source>
</evidence>
<sequence>MQQIHSDAPSRVMVGKLKESVQILIDENQYTIYNLNRLHIPGSHELEPPHLAGGNR</sequence>
<dbReference type="EMBL" id="AP019308">
    <property type="protein sequence ID" value="BBH22714.1"/>
    <property type="molecule type" value="Genomic_DNA"/>
</dbReference>
<name>A0A3G9JIA7_9BACL</name>
<proteinExistence type="predicted"/>
<reference evidence="1 2" key="1">
    <citation type="submission" date="2018-11" db="EMBL/GenBank/DDBJ databases">
        <title>Complete genome sequence of Paenibacillus baekrokdamisoli strain KCTC 33723.</title>
        <authorList>
            <person name="Kang S.W."/>
            <person name="Lee K.C."/>
            <person name="Kim K.K."/>
            <person name="Kim J.S."/>
            <person name="Kim D.S."/>
            <person name="Ko S.H."/>
            <person name="Yang S.H."/>
            <person name="Lee J.S."/>
        </authorList>
    </citation>
    <scope>NUCLEOTIDE SEQUENCE [LARGE SCALE GENOMIC DNA]</scope>
    <source>
        <strain evidence="1 2">KCTC 33723</strain>
    </source>
</reference>
<protein>
    <submittedName>
        <fullName evidence="1">Uncharacterized protein</fullName>
    </submittedName>
</protein>
<accession>A0A3G9JIA7</accession>